<feature type="compositionally biased region" description="Polar residues" evidence="1">
    <location>
        <begin position="338"/>
        <end position="348"/>
    </location>
</feature>
<dbReference type="AlphaFoldDB" id="G7YSV3"/>
<reference evidence="2" key="1">
    <citation type="journal article" date="2011" name="Genome Biol.">
        <title>The draft genome of the carcinogenic human liver fluke Clonorchis sinensis.</title>
        <authorList>
            <person name="Wang X."/>
            <person name="Chen W."/>
            <person name="Huang Y."/>
            <person name="Sun J."/>
            <person name="Men J."/>
            <person name="Liu H."/>
            <person name="Luo F."/>
            <person name="Guo L."/>
            <person name="Lv X."/>
            <person name="Deng C."/>
            <person name="Zhou C."/>
            <person name="Fan Y."/>
            <person name="Li X."/>
            <person name="Huang L."/>
            <person name="Hu Y."/>
            <person name="Liang C."/>
            <person name="Hu X."/>
            <person name="Xu J."/>
            <person name="Yu X."/>
        </authorList>
    </citation>
    <scope>NUCLEOTIDE SEQUENCE [LARGE SCALE GENOMIC DNA]</scope>
    <source>
        <strain evidence="2">Henan</strain>
    </source>
</reference>
<evidence type="ECO:0000313" key="2">
    <source>
        <dbReference type="EMBL" id="GAA56033.1"/>
    </source>
</evidence>
<feature type="compositionally biased region" description="Polar residues" evidence="1">
    <location>
        <begin position="489"/>
        <end position="498"/>
    </location>
</feature>
<feature type="region of interest" description="Disordered" evidence="1">
    <location>
        <begin position="337"/>
        <end position="363"/>
    </location>
</feature>
<sequence length="784" mass="87846">MTEDTSNSGVYKSHLTINGFMSNVITNGDFLENNTGADHTEHETSFTKTSKPMSQGAQLRNGGSPRQKLKELRDSVFSSASTRGGHANCTIQSLVNLFACGPRKQSTTPTRSCTEIDNKSYVGLRNSTDGTKEKTSLSGQQMQENYSTLPKLQSSIKFTPMIELPSALPLGTIPLRASDSVKLHRQTIHLTLSGETRTTRAKHSEEKESCSVTEKMEELNDSRRIDGFDRSEDTSQMTLETITSSRPASVPFTNTSEFESISDSREQTPTPKLRTRKMKSRSFSENMKELCSQDLGPSHRPKTASATLCVGLQILQKSSRESSDSLKVLTVKKDASRSCDSVSRTGQSFPRPPETHHSIKPSRKHLDDFNKVTLETRSIVPMPFRTTSHNQEEVRSKIVDTSKSNFVLTADASKSMGADEVRITPKPPTPIRSPRPRILTIRNKGHDSKRECSLDAHLRRLRSENCDFLPSEPLILDRRKKPPNVHNGLRNQTENYDSAENAYTYPGPKYKCYTALVLDEPKVIRQRSTRSLATWDAVTQQGDTMVNGQIPIPDDLSAPPSSPALVWTQKVARKSGQVSFDLSNNLCYEYECSDVPKAQGERIIGYVSSTGDAPGEGISQTLKGRKCLRLRREREAVWHAENPYYDGISTKNRKPRHSVPYHEQNRPTLLIGYSSNLYPSRFASQMPVVNESPARILRFEPRSQLSGQENSPMVVQSEKPGWKKREYHHSSSPTLPTSDISSCRPFGFCHDLKFYKGATFERSKCQNRRPIFQIMRAGSDQPTT</sequence>
<protein>
    <submittedName>
        <fullName evidence="2">Uncharacterized protein</fullName>
    </submittedName>
</protein>
<organism evidence="2 3">
    <name type="scientific">Clonorchis sinensis</name>
    <name type="common">Chinese liver fluke</name>
    <dbReference type="NCBI Taxonomy" id="79923"/>
    <lineage>
        <taxon>Eukaryota</taxon>
        <taxon>Metazoa</taxon>
        <taxon>Spiralia</taxon>
        <taxon>Lophotrochozoa</taxon>
        <taxon>Platyhelminthes</taxon>
        <taxon>Trematoda</taxon>
        <taxon>Digenea</taxon>
        <taxon>Opisthorchiida</taxon>
        <taxon>Opisthorchiata</taxon>
        <taxon>Opisthorchiidae</taxon>
        <taxon>Clonorchis</taxon>
    </lineage>
</organism>
<evidence type="ECO:0000313" key="3">
    <source>
        <dbReference type="Proteomes" id="UP000008909"/>
    </source>
</evidence>
<name>G7YSV3_CLOSI</name>
<dbReference type="EMBL" id="DF144139">
    <property type="protein sequence ID" value="GAA56033.1"/>
    <property type="molecule type" value="Genomic_DNA"/>
</dbReference>
<accession>G7YSV3</accession>
<feature type="compositionally biased region" description="Polar residues" evidence="1">
    <location>
        <begin position="247"/>
        <end position="261"/>
    </location>
</feature>
<reference key="2">
    <citation type="submission" date="2011-10" db="EMBL/GenBank/DDBJ databases">
        <title>The genome and transcriptome sequence of Clonorchis sinensis provide insights into the carcinogenic liver fluke.</title>
        <authorList>
            <person name="Wang X."/>
            <person name="Huang Y."/>
            <person name="Chen W."/>
            <person name="Liu H."/>
            <person name="Guo L."/>
            <person name="Chen Y."/>
            <person name="Luo F."/>
            <person name="Zhou W."/>
            <person name="Sun J."/>
            <person name="Mao Q."/>
            <person name="Liang P."/>
            <person name="Zhou C."/>
            <person name="Tian Y."/>
            <person name="Men J."/>
            <person name="Lv X."/>
            <person name="Huang L."/>
            <person name="Zhou J."/>
            <person name="Hu Y."/>
            <person name="Li R."/>
            <person name="Zhang F."/>
            <person name="Lei H."/>
            <person name="Li X."/>
            <person name="Hu X."/>
            <person name="Liang C."/>
            <person name="Xu J."/>
            <person name="Wu Z."/>
            <person name="Yu X."/>
        </authorList>
    </citation>
    <scope>NUCLEOTIDE SEQUENCE</scope>
    <source>
        <strain>Henan</strain>
    </source>
</reference>
<feature type="compositionally biased region" description="Polar residues" evidence="1">
    <location>
        <begin position="46"/>
        <end position="58"/>
    </location>
</feature>
<evidence type="ECO:0000256" key="1">
    <source>
        <dbReference type="SAM" id="MobiDB-lite"/>
    </source>
</evidence>
<proteinExistence type="predicted"/>
<feature type="region of interest" description="Disordered" evidence="1">
    <location>
        <begin position="703"/>
        <end position="738"/>
    </location>
</feature>
<feature type="compositionally biased region" description="Polar residues" evidence="1">
    <location>
        <begin position="703"/>
        <end position="714"/>
    </location>
</feature>
<feature type="region of interest" description="Disordered" evidence="1">
    <location>
        <begin position="32"/>
        <end position="68"/>
    </location>
</feature>
<feature type="region of interest" description="Disordered" evidence="1">
    <location>
        <begin position="478"/>
        <end position="500"/>
    </location>
</feature>
<gene>
    <name evidence="2" type="ORF">CLF_109680</name>
</gene>
<dbReference type="Proteomes" id="UP000008909">
    <property type="component" value="Unassembled WGS sequence"/>
</dbReference>
<keyword evidence="3" id="KW-1185">Reference proteome</keyword>
<feature type="region of interest" description="Disordered" evidence="1">
    <location>
        <begin position="247"/>
        <end position="283"/>
    </location>
</feature>
<feature type="region of interest" description="Disordered" evidence="1">
    <location>
        <begin position="199"/>
        <end position="220"/>
    </location>
</feature>
<feature type="compositionally biased region" description="Basic and acidic residues" evidence="1">
    <location>
        <begin position="202"/>
        <end position="220"/>
    </location>
</feature>